<accession>A0A0E9PME9</accession>
<proteinExistence type="predicted"/>
<name>A0A0E9PME9_ANGAN</name>
<evidence type="ECO:0000313" key="1">
    <source>
        <dbReference type="EMBL" id="JAH05791.1"/>
    </source>
</evidence>
<organism evidence="1">
    <name type="scientific">Anguilla anguilla</name>
    <name type="common">European freshwater eel</name>
    <name type="synonym">Muraena anguilla</name>
    <dbReference type="NCBI Taxonomy" id="7936"/>
    <lineage>
        <taxon>Eukaryota</taxon>
        <taxon>Metazoa</taxon>
        <taxon>Chordata</taxon>
        <taxon>Craniata</taxon>
        <taxon>Vertebrata</taxon>
        <taxon>Euteleostomi</taxon>
        <taxon>Actinopterygii</taxon>
        <taxon>Neopterygii</taxon>
        <taxon>Teleostei</taxon>
        <taxon>Anguilliformes</taxon>
        <taxon>Anguillidae</taxon>
        <taxon>Anguilla</taxon>
    </lineage>
</organism>
<dbReference type="EMBL" id="GBXM01102786">
    <property type="protein sequence ID" value="JAH05791.1"/>
    <property type="molecule type" value="Transcribed_RNA"/>
</dbReference>
<reference evidence="1" key="1">
    <citation type="submission" date="2014-11" db="EMBL/GenBank/DDBJ databases">
        <authorList>
            <person name="Amaro Gonzalez C."/>
        </authorList>
    </citation>
    <scope>NUCLEOTIDE SEQUENCE</scope>
</reference>
<reference evidence="1" key="2">
    <citation type="journal article" date="2015" name="Fish Shellfish Immunol.">
        <title>Early steps in the European eel (Anguilla anguilla)-Vibrio vulnificus interaction in the gills: Role of the RtxA13 toxin.</title>
        <authorList>
            <person name="Callol A."/>
            <person name="Pajuelo D."/>
            <person name="Ebbesson L."/>
            <person name="Teles M."/>
            <person name="MacKenzie S."/>
            <person name="Amaro C."/>
        </authorList>
    </citation>
    <scope>NUCLEOTIDE SEQUENCE</scope>
</reference>
<dbReference type="AlphaFoldDB" id="A0A0E9PME9"/>
<sequence length="19" mass="1959">MKLLKLLDSCPAGMGGVLI</sequence>
<protein>
    <submittedName>
        <fullName evidence="1">Uncharacterized protein</fullName>
    </submittedName>
</protein>